<keyword evidence="3" id="KW-0456">Lyase</keyword>
<gene>
    <name evidence="3" type="ordered locus">wcw_1944</name>
</gene>
<dbReference type="GO" id="GO:0006396">
    <property type="term" value="P:RNA processing"/>
    <property type="evidence" value="ECO:0007669"/>
    <property type="project" value="UniProtKB-ARBA"/>
</dbReference>
<dbReference type="GO" id="GO:0140098">
    <property type="term" value="F:catalytic activity, acting on RNA"/>
    <property type="evidence" value="ECO:0007669"/>
    <property type="project" value="UniProtKB-ARBA"/>
</dbReference>
<dbReference type="InterPro" id="IPR020103">
    <property type="entry name" value="PsdUridine_synth_cat_dom_sf"/>
</dbReference>
<name>D6YT82_WADCW</name>
<dbReference type="PANTHER" id="PTHR21600">
    <property type="entry name" value="MITOCHONDRIAL RNA PSEUDOURIDINE SYNTHASE"/>
    <property type="match status" value="1"/>
</dbReference>
<dbReference type="PROSITE" id="PS50889">
    <property type="entry name" value="S4"/>
    <property type="match status" value="1"/>
</dbReference>
<dbReference type="GO" id="GO:0003723">
    <property type="term" value="F:RNA binding"/>
    <property type="evidence" value="ECO:0007669"/>
    <property type="project" value="UniProtKB-KW"/>
</dbReference>
<dbReference type="EMBL" id="CP001928">
    <property type="protein sequence ID" value="ADI39277.1"/>
    <property type="molecule type" value="Genomic_DNA"/>
</dbReference>
<evidence type="ECO:0000313" key="4">
    <source>
        <dbReference type="Proteomes" id="UP000001505"/>
    </source>
</evidence>
<organism evidence="3 4">
    <name type="scientific">Waddlia chondrophila (strain ATCC VR-1470 / WSU 86-1044)</name>
    <dbReference type="NCBI Taxonomy" id="716544"/>
    <lineage>
        <taxon>Bacteria</taxon>
        <taxon>Pseudomonadati</taxon>
        <taxon>Chlamydiota</taxon>
        <taxon>Chlamydiia</taxon>
        <taxon>Parachlamydiales</taxon>
        <taxon>Waddliaceae</taxon>
        <taxon>Waddlia</taxon>
    </lineage>
</organism>
<dbReference type="RefSeq" id="WP_013182970.1">
    <property type="nucleotide sequence ID" value="NC_014225.1"/>
</dbReference>
<evidence type="ECO:0000259" key="2">
    <source>
        <dbReference type="Pfam" id="PF00849"/>
    </source>
</evidence>
<dbReference type="OrthoDB" id="9807829at2"/>
<dbReference type="STRING" id="716544.wcw_1944"/>
<accession>D6YT82</accession>
<keyword evidence="1" id="KW-0694">RNA-binding</keyword>
<dbReference type="GO" id="GO:0009982">
    <property type="term" value="F:pseudouridine synthase activity"/>
    <property type="evidence" value="ECO:0007669"/>
    <property type="project" value="InterPro"/>
</dbReference>
<dbReference type="InterPro" id="IPR006224">
    <property type="entry name" value="PsdUridine_synth_RluA-like_CS"/>
</dbReference>
<dbReference type="InterPro" id="IPR006145">
    <property type="entry name" value="PsdUridine_synth_RsuA/RluA"/>
</dbReference>
<reference evidence="3 4" key="1">
    <citation type="journal article" date="2010" name="PLoS ONE">
        <title>The Waddlia genome: a window into chlamydial biology.</title>
        <authorList>
            <person name="Bertelli C."/>
            <person name="Collyn F."/>
            <person name="Croxatto A."/>
            <person name="Ruckert C."/>
            <person name="Polkinghorne A."/>
            <person name="Kebbi-Beghdadi C."/>
            <person name="Goesmann A."/>
            <person name="Vaughan L."/>
            <person name="Greub G."/>
        </authorList>
    </citation>
    <scope>NUCLEOTIDE SEQUENCE [LARGE SCALE GENOMIC DNA]</scope>
    <source>
        <strain evidence="4">ATCC VR-1470 / WSU 86-1044</strain>
    </source>
</reference>
<dbReference type="Pfam" id="PF00849">
    <property type="entry name" value="PseudoU_synth_2"/>
    <property type="match status" value="1"/>
</dbReference>
<dbReference type="GO" id="GO:0004730">
    <property type="term" value="F:pseudouridylate synthase activity"/>
    <property type="evidence" value="ECO:0007669"/>
    <property type="project" value="UniProtKB-EC"/>
</dbReference>
<keyword evidence="4" id="KW-1185">Reference proteome</keyword>
<dbReference type="CDD" id="cd02869">
    <property type="entry name" value="PseudoU_synth_RluA_like"/>
    <property type="match status" value="1"/>
</dbReference>
<evidence type="ECO:0000313" key="3">
    <source>
        <dbReference type="EMBL" id="ADI39277.1"/>
    </source>
</evidence>
<proteinExistence type="predicted"/>
<dbReference type="Gene3D" id="3.30.2350.10">
    <property type="entry name" value="Pseudouridine synthase"/>
    <property type="match status" value="1"/>
</dbReference>
<dbReference type="EC" id="4.2.1.70" evidence="3"/>
<sequence length="284" mass="32369">MKKMIDQDQPLLEALRLLYPDSSKTTLRSLLKEERIKVDGQTCKLGTLSLKKGQILEVVKKQNVIAEGVKILYQDPHLAVVFKPSGLLSVATDFEKNLTLHKILKEHFQPKTVEVVHRLDQDTSGVIVFALDKQTCLKLKILFEKHEIERCYTAIVEGKLTPRSGSWRSYLHEDENYVVHSTDNARKGKLAITHYVVEGYSKKFTRLRLKLETGKKNQIRVHCSDAGHPIAGDTKYGASSNPGKRLMLHADHLGFIHPVKRKKMQFTIDPPESFDKVVLKKRNP</sequence>
<dbReference type="PROSITE" id="PS01129">
    <property type="entry name" value="PSI_RLU"/>
    <property type="match status" value="1"/>
</dbReference>
<dbReference type="KEGG" id="wch:wcw_1944"/>
<evidence type="ECO:0000256" key="1">
    <source>
        <dbReference type="PROSITE-ProRule" id="PRU00182"/>
    </source>
</evidence>
<dbReference type="AlphaFoldDB" id="D6YT82"/>
<dbReference type="Proteomes" id="UP000001505">
    <property type="component" value="Chromosome"/>
</dbReference>
<dbReference type="eggNOG" id="COG0564">
    <property type="taxonomic scope" value="Bacteria"/>
</dbReference>
<dbReference type="SUPFAM" id="SSF55120">
    <property type="entry name" value="Pseudouridine synthase"/>
    <property type="match status" value="1"/>
</dbReference>
<protein>
    <submittedName>
        <fullName evidence="3">RNA pseudouridylate synthase family protein</fullName>
        <ecNumber evidence="3">4.2.1.70</ecNumber>
    </submittedName>
</protein>
<dbReference type="InterPro" id="IPR050188">
    <property type="entry name" value="RluA_PseudoU_synthase"/>
</dbReference>
<feature type="domain" description="Pseudouridine synthase RsuA/RluA-like" evidence="2">
    <location>
        <begin position="77"/>
        <end position="224"/>
    </location>
</feature>
<dbReference type="HOGENOM" id="CLU_016902_8_5_0"/>